<keyword evidence="4" id="KW-0732">Signal</keyword>
<dbReference type="PANTHER" id="PTHR12185:SF14">
    <property type="entry name" value="CHOLESTEROL UPTAKE PROTEIN 1"/>
    <property type="match status" value="1"/>
</dbReference>
<dbReference type="GO" id="GO:0005886">
    <property type="term" value="C:plasma membrane"/>
    <property type="evidence" value="ECO:0007669"/>
    <property type="project" value="TreeGrafter"/>
</dbReference>
<evidence type="ECO:0000256" key="3">
    <source>
        <dbReference type="ARBA" id="ARBA00022692"/>
    </source>
</evidence>
<evidence type="ECO:0000256" key="4">
    <source>
        <dbReference type="ARBA" id="ARBA00022729"/>
    </source>
</evidence>
<comment type="subcellular location">
    <subcellularLocation>
        <location evidence="1">Membrane</location>
        <topology evidence="1">Multi-pass membrane protein</topology>
    </subcellularLocation>
</comment>
<feature type="non-terminal residue" evidence="9">
    <location>
        <position position="53"/>
    </location>
</feature>
<keyword evidence="7" id="KW-0325">Glycoprotein</keyword>
<organism evidence="9 10">
    <name type="scientific">Danaus plexippus plexippus</name>
    <dbReference type="NCBI Taxonomy" id="278856"/>
    <lineage>
        <taxon>Eukaryota</taxon>
        <taxon>Metazoa</taxon>
        <taxon>Ecdysozoa</taxon>
        <taxon>Arthropoda</taxon>
        <taxon>Hexapoda</taxon>
        <taxon>Insecta</taxon>
        <taxon>Pterygota</taxon>
        <taxon>Neoptera</taxon>
        <taxon>Endopterygota</taxon>
        <taxon>Lepidoptera</taxon>
        <taxon>Glossata</taxon>
        <taxon>Ditrysia</taxon>
        <taxon>Papilionoidea</taxon>
        <taxon>Nymphalidae</taxon>
        <taxon>Danainae</taxon>
        <taxon>Danaini</taxon>
        <taxon>Danaina</taxon>
        <taxon>Danaus</taxon>
        <taxon>Danaus</taxon>
    </lineage>
</organism>
<dbReference type="InParanoid" id="A0A212FG71"/>
<comment type="similarity">
    <text evidence="2">Belongs to the SID1 family.</text>
</comment>
<evidence type="ECO:0000256" key="8">
    <source>
        <dbReference type="SAM" id="Phobius"/>
    </source>
</evidence>
<dbReference type="STRING" id="278856.A0A212FG71"/>
<evidence type="ECO:0000256" key="5">
    <source>
        <dbReference type="ARBA" id="ARBA00022989"/>
    </source>
</evidence>
<evidence type="ECO:0000313" key="10">
    <source>
        <dbReference type="Proteomes" id="UP000007151"/>
    </source>
</evidence>
<accession>A0A212FG71</accession>
<sequence>MYIISLYLFFEVDSSFMYVIAVLCIVKLYQSRHPDVNASAHTTFMLIACLMAI</sequence>
<dbReference type="Proteomes" id="UP000007151">
    <property type="component" value="Unassembled WGS sequence"/>
</dbReference>
<name>A0A212FG71_DANPL</name>
<dbReference type="GO" id="GO:0005764">
    <property type="term" value="C:lysosome"/>
    <property type="evidence" value="ECO:0007669"/>
    <property type="project" value="TreeGrafter"/>
</dbReference>
<feature type="transmembrane region" description="Helical" evidence="8">
    <location>
        <begin position="6"/>
        <end position="26"/>
    </location>
</feature>
<keyword evidence="3 8" id="KW-0812">Transmembrane</keyword>
<keyword evidence="5 8" id="KW-1133">Transmembrane helix</keyword>
<dbReference type="AlphaFoldDB" id="A0A212FG71"/>
<comment type="caution">
    <text evidence="9">The sequence shown here is derived from an EMBL/GenBank/DDBJ whole genome shotgun (WGS) entry which is preliminary data.</text>
</comment>
<protein>
    <submittedName>
        <fullName evidence="9">Sid-1-related 3</fullName>
    </submittedName>
</protein>
<evidence type="ECO:0000256" key="1">
    <source>
        <dbReference type="ARBA" id="ARBA00004141"/>
    </source>
</evidence>
<evidence type="ECO:0000313" key="9">
    <source>
        <dbReference type="EMBL" id="OWR52729.1"/>
    </source>
</evidence>
<dbReference type="EMBL" id="AGBW02008707">
    <property type="protein sequence ID" value="OWR52729.1"/>
    <property type="molecule type" value="Genomic_DNA"/>
</dbReference>
<gene>
    <name evidence="9" type="ORF">KGM_203452A</name>
</gene>
<dbReference type="KEGG" id="dpl:KGM_203452A"/>
<keyword evidence="6 8" id="KW-0472">Membrane</keyword>
<dbReference type="Pfam" id="PF13965">
    <property type="entry name" value="SID-1_RNA_chan"/>
    <property type="match status" value="1"/>
</dbReference>
<evidence type="ECO:0000256" key="6">
    <source>
        <dbReference type="ARBA" id="ARBA00023136"/>
    </source>
</evidence>
<reference evidence="9 10" key="1">
    <citation type="journal article" date="2011" name="Cell">
        <title>The monarch butterfly genome yields insights into long-distance migration.</title>
        <authorList>
            <person name="Zhan S."/>
            <person name="Merlin C."/>
            <person name="Boore J.L."/>
            <person name="Reppert S.M."/>
        </authorList>
    </citation>
    <scope>NUCLEOTIDE SEQUENCE [LARGE SCALE GENOMIC DNA]</scope>
    <source>
        <strain evidence="9">F-2</strain>
    </source>
</reference>
<evidence type="ECO:0000256" key="2">
    <source>
        <dbReference type="ARBA" id="ARBA00006618"/>
    </source>
</evidence>
<dbReference type="InterPro" id="IPR025958">
    <property type="entry name" value="SID1_TM_fam"/>
</dbReference>
<dbReference type="PANTHER" id="PTHR12185">
    <property type="entry name" value="SID1 TRANSMEMBRANE FAMILY MEMEBER"/>
    <property type="match status" value="1"/>
</dbReference>
<evidence type="ECO:0000256" key="7">
    <source>
        <dbReference type="ARBA" id="ARBA00023180"/>
    </source>
</evidence>
<dbReference type="GO" id="GO:0003725">
    <property type="term" value="F:double-stranded RNA binding"/>
    <property type="evidence" value="ECO:0007669"/>
    <property type="project" value="TreeGrafter"/>
</dbReference>
<keyword evidence="10" id="KW-1185">Reference proteome</keyword>
<proteinExistence type="inferred from homology"/>
<dbReference type="GO" id="GO:0051033">
    <property type="term" value="F:RNA transmembrane transporter activity"/>
    <property type="evidence" value="ECO:0007669"/>
    <property type="project" value="TreeGrafter"/>
</dbReference>